<keyword evidence="6 11" id="KW-0812">Transmembrane</keyword>
<evidence type="ECO:0000313" key="12">
    <source>
        <dbReference type="EMBL" id="AEK62977.1"/>
    </source>
</evidence>
<evidence type="ECO:0000256" key="5">
    <source>
        <dbReference type="ARBA" id="ARBA00022597"/>
    </source>
</evidence>
<feature type="transmembrane region" description="Helical" evidence="11">
    <location>
        <begin position="355"/>
        <end position="373"/>
    </location>
</feature>
<accession>G0AA43</accession>
<reference evidence="12 13" key="2">
    <citation type="journal article" date="2006" name="J. Microbiol. Methods">
        <title>Genomic flank-sequencing of plasposon insertion sites for rapid identification of functional genes.</title>
        <authorList>
            <person name="Leveau J.H."/>
            <person name="Gerards S."/>
            <person name="Fritsche K."/>
            <person name="Zondag G."/>
            <person name="van Veen J.A."/>
        </authorList>
    </citation>
    <scope>NUCLEOTIDE SEQUENCE [LARGE SCALE GENOMIC DNA]</scope>
    <source>
        <strain evidence="12 13">Ter331</strain>
    </source>
</reference>
<reference evidence="12 13" key="3">
    <citation type="journal article" date="2008" name="FEMS Microbiol. Ecol.">
        <title>Identification and characterization of genes underlying chitinolysis in Collimonas fungivorans Ter331.</title>
        <authorList>
            <person name="Fritsche K."/>
            <person name="de Boer W."/>
            <person name="Gerards S."/>
            <person name="van den Berg M."/>
            <person name="van Veen J.A."/>
            <person name="Leveau J.H."/>
        </authorList>
    </citation>
    <scope>NUCLEOTIDE SEQUENCE [LARGE SCALE GENOMIC DNA]</scope>
    <source>
        <strain evidence="12 13">Ter331</strain>
    </source>
</reference>
<dbReference type="AlphaFoldDB" id="G0AA43"/>
<name>G0AA43_COLFT</name>
<feature type="transmembrane region" description="Helical" evidence="11">
    <location>
        <begin position="230"/>
        <end position="255"/>
    </location>
</feature>
<keyword evidence="4" id="KW-0997">Cell inner membrane</keyword>
<proteinExistence type="predicted"/>
<feature type="transmembrane region" description="Helical" evidence="11">
    <location>
        <begin position="71"/>
        <end position="89"/>
    </location>
</feature>
<dbReference type="PANTHER" id="PTHR32196">
    <property type="entry name" value="ABC TRANSPORTER PERMEASE PROTEIN YPHD-RELATED-RELATED"/>
    <property type="match status" value="1"/>
</dbReference>
<feature type="transmembrane region" description="Helical" evidence="11">
    <location>
        <begin position="163"/>
        <end position="184"/>
    </location>
</feature>
<dbReference type="STRING" id="1005048.CFU_3152"/>
<reference evidence="12 13" key="4">
    <citation type="journal article" date="2010" name="Environ. Microbiol.">
        <title>The bacterial genus Collimonas: mycophagy, weathering and other adaptive solutions to life in oligotrophic soil environments.</title>
        <authorList>
            <person name="Leveau J.H."/>
            <person name="Uroz S."/>
            <person name="de Boer W."/>
        </authorList>
    </citation>
    <scope>NUCLEOTIDE SEQUENCE [LARGE SCALE GENOMIC DNA]</scope>
    <source>
        <strain evidence="12 13">Ter331</strain>
    </source>
</reference>
<feature type="transmembrane region" description="Helical" evidence="11">
    <location>
        <begin position="46"/>
        <end position="64"/>
    </location>
</feature>
<feature type="transmembrane region" description="Helical" evidence="11">
    <location>
        <begin position="276"/>
        <end position="299"/>
    </location>
</feature>
<keyword evidence="13" id="KW-1185">Reference proteome</keyword>
<feature type="transmembrane region" description="Helical" evidence="11">
    <location>
        <begin position="205"/>
        <end position="224"/>
    </location>
</feature>
<dbReference type="InterPro" id="IPR001851">
    <property type="entry name" value="ABC_transp_permease"/>
</dbReference>
<evidence type="ECO:0000256" key="2">
    <source>
        <dbReference type="ARBA" id="ARBA00022448"/>
    </source>
</evidence>
<dbReference type="RefSeq" id="WP_014007130.1">
    <property type="nucleotide sequence ID" value="NC_015856.1"/>
</dbReference>
<dbReference type="Pfam" id="PF02653">
    <property type="entry name" value="BPD_transp_2"/>
    <property type="match status" value="1"/>
</dbReference>
<evidence type="ECO:0000256" key="1">
    <source>
        <dbReference type="ARBA" id="ARBA00004651"/>
    </source>
</evidence>
<keyword evidence="2" id="KW-0813">Transport</keyword>
<evidence type="ECO:0000256" key="8">
    <source>
        <dbReference type="ARBA" id="ARBA00023136"/>
    </source>
</evidence>
<keyword evidence="5" id="KW-0762">Sugar transport</keyword>
<keyword evidence="12" id="KW-0378">Hydrolase</keyword>
<comment type="subcellular location">
    <subcellularLocation>
        <location evidence="1">Cell membrane</location>
        <topology evidence="1">Multi-pass membrane protein</topology>
    </subcellularLocation>
</comment>
<evidence type="ECO:0000256" key="4">
    <source>
        <dbReference type="ARBA" id="ARBA00022519"/>
    </source>
</evidence>
<reference evidence="13" key="6">
    <citation type="submission" date="2011-05" db="EMBL/GenBank/DDBJ databases">
        <title>Complete sequence of Collimonas fungivorans Ter331.</title>
        <authorList>
            <person name="Leveau J.H."/>
        </authorList>
    </citation>
    <scope>NUCLEOTIDE SEQUENCE [LARGE SCALE GENOMIC DNA]</scope>
    <source>
        <strain evidence="13">Ter331</strain>
    </source>
</reference>
<comment type="function">
    <text evidence="9">Part of the binding-protein-dependent transport system for D-xylose. Probably responsible for the translocation of the substrate across the membrane.</text>
</comment>
<evidence type="ECO:0000256" key="3">
    <source>
        <dbReference type="ARBA" id="ARBA00022475"/>
    </source>
</evidence>
<keyword evidence="3" id="KW-1003">Cell membrane</keyword>
<dbReference type="GO" id="GO:0022857">
    <property type="term" value="F:transmembrane transporter activity"/>
    <property type="evidence" value="ECO:0007669"/>
    <property type="project" value="InterPro"/>
</dbReference>
<dbReference type="EMBL" id="CP002745">
    <property type="protein sequence ID" value="AEK62977.1"/>
    <property type="molecule type" value="Genomic_DNA"/>
</dbReference>
<reference evidence="12 13" key="1">
    <citation type="journal article" date="2004" name="Environ. Microbiol.">
        <title>Phylogeny-function analysis of (meta)genomic libraries: screening for expression of ribosomal RNA genes by large-insert library fluorescent in situ hybridization (LIL-FISH).</title>
        <authorList>
            <person name="Leveau J.H."/>
            <person name="Gerards S."/>
            <person name="de Boer W."/>
            <person name="van Veen J.A."/>
        </authorList>
    </citation>
    <scope>NUCLEOTIDE SEQUENCE [LARGE SCALE GENOMIC DNA]</scope>
    <source>
        <strain evidence="12 13">Ter331</strain>
    </source>
</reference>
<dbReference type="Proteomes" id="UP000008392">
    <property type="component" value="Chromosome"/>
</dbReference>
<sequence>MSTINIKQLFRQYKIMALLIAIAIIWAFFSWKTEGGFVTPRNLSNLLRQMSITGILACGMVLVIIGGEIDLSVGSMLGLLGGVAAVLNVTHHLPLPLNLCLVLLLGLALGLFNGYLTAYMRIPSFIVGLGGMLAFRGILLGVTGGLTIAPVSSDLVYLGQGYLTPQLGIVLGVGLFILTLALTWRQRRNRMQHALPVPPLWRDGVRVLLIGLVLLAFVSTLNTYDGIPVPVLLLLALLGLFSYVTTQTVFGRRIYSVGSNMEATRLSGVNVQAVKLWIFGIMGVMCALAGLVNTARLAAGSPSAGNMGELDAIAACFIGGTSMRGGSGTVYGALIGALVMASLDNGMSMLDVDTYWQMIVKGSILMLAVWVDVSTRSGR</sequence>
<feature type="transmembrane region" description="Helical" evidence="11">
    <location>
        <begin position="125"/>
        <end position="151"/>
    </location>
</feature>
<dbReference type="eggNOG" id="COG4214">
    <property type="taxonomic scope" value="Bacteria"/>
</dbReference>
<evidence type="ECO:0000256" key="9">
    <source>
        <dbReference type="ARBA" id="ARBA00035611"/>
    </source>
</evidence>
<organism evidence="12 13">
    <name type="scientific">Collimonas fungivorans (strain Ter331)</name>
    <dbReference type="NCBI Taxonomy" id="1005048"/>
    <lineage>
        <taxon>Bacteria</taxon>
        <taxon>Pseudomonadati</taxon>
        <taxon>Pseudomonadota</taxon>
        <taxon>Betaproteobacteria</taxon>
        <taxon>Burkholderiales</taxon>
        <taxon>Oxalobacteraceae</taxon>
        <taxon>Collimonas</taxon>
    </lineage>
</organism>
<reference evidence="12 13" key="5">
    <citation type="journal article" date="2011" name="ISME J.">
        <title>Dual transcriptional profiling of a bacterial/fungal confrontation: Collimonas fungivorans versus Aspergillus niger.</title>
        <authorList>
            <person name="Mela F."/>
            <person name="Fritsche K."/>
            <person name="de Boer W."/>
            <person name="van Veen J.A."/>
            <person name="de Graaff L.H."/>
            <person name="van den Berg M."/>
            <person name="Leveau J.H."/>
        </authorList>
    </citation>
    <scope>NUCLEOTIDE SEQUENCE [LARGE SCALE GENOMIC DNA]</scope>
    <source>
        <strain evidence="12 13">Ter331</strain>
    </source>
</reference>
<evidence type="ECO:0000256" key="7">
    <source>
        <dbReference type="ARBA" id="ARBA00022989"/>
    </source>
</evidence>
<evidence type="ECO:0000256" key="6">
    <source>
        <dbReference type="ARBA" id="ARBA00022692"/>
    </source>
</evidence>
<dbReference type="CDD" id="cd06579">
    <property type="entry name" value="TM_PBP1_transp_AraH_like"/>
    <property type="match status" value="1"/>
</dbReference>
<dbReference type="GO" id="GO:0005886">
    <property type="term" value="C:plasma membrane"/>
    <property type="evidence" value="ECO:0007669"/>
    <property type="project" value="UniProtKB-SubCell"/>
</dbReference>
<feature type="transmembrane region" description="Helical" evidence="11">
    <location>
        <begin position="12"/>
        <end position="31"/>
    </location>
</feature>
<evidence type="ECO:0000256" key="10">
    <source>
        <dbReference type="ARBA" id="ARBA00035686"/>
    </source>
</evidence>
<keyword evidence="7 11" id="KW-1133">Transmembrane helix</keyword>
<dbReference type="KEGG" id="cfu:CFU_3152"/>
<gene>
    <name evidence="12" type="primary">xylH</name>
    <name evidence="12" type="ordered locus">CFU_3152</name>
</gene>
<feature type="transmembrane region" description="Helical" evidence="11">
    <location>
        <begin position="95"/>
        <end position="118"/>
    </location>
</feature>
<evidence type="ECO:0000256" key="11">
    <source>
        <dbReference type="SAM" id="Phobius"/>
    </source>
</evidence>
<keyword evidence="8 11" id="KW-0472">Membrane</keyword>
<evidence type="ECO:0000313" key="13">
    <source>
        <dbReference type="Proteomes" id="UP000008392"/>
    </source>
</evidence>
<protein>
    <recommendedName>
        <fullName evidence="10">Xylose transport system permease protein XylH</fullName>
    </recommendedName>
</protein>
<dbReference type="PANTHER" id="PTHR32196:SF32">
    <property type="entry name" value="XYLOSE TRANSPORT SYSTEM PERMEASE PROTEIN XYLH"/>
    <property type="match status" value="1"/>
</dbReference>
<dbReference type="GO" id="GO:0016787">
    <property type="term" value="F:hydrolase activity"/>
    <property type="evidence" value="ECO:0007669"/>
    <property type="project" value="UniProtKB-KW"/>
</dbReference>
<dbReference type="HOGENOM" id="CLU_028880_2_0_4"/>